<dbReference type="Gene3D" id="2.30.31.10">
    <property type="entry name" value="Transcriptional Coactivator Pc4, Chain A"/>
    <property type="match status" value="1"/>
</dbReference>
<dbReference type="GO" id="GO:0006355">
    <property type="term" value="P:regulation of DNA-templated transcription"/>
    <property type="evidence" value="ECO:0007669"/>
    <property type="project" value="InterPro"/>
</dbReference>
<dbReference type="SUPFAM" id="SSF54447">
    <property type="entry name" value="ssDNA-binding transcriptional regulator domain"/>
    <property type="match status" value="1"/>
</dbReference>
<comment type="caution">
    <text evidence="4">The sequence shown here is derived from an EMBL/GenBank/DDBJ whole genome shotgun (WGS) entry which is preliminary data.</text>
</comment>
<dbReference type="Proteomes" id="UP001058974">
    <property type="component" value="Chromosome 2"/>
</dbReference>
<accession>A0A9D4YHY6</accession>
<protein>
    <submittedName>
        <fullName evidence="4">Single-stranded DNA-binding protein why1</fullName>
    </submittedName>
</protein>
<dbReference type="PANTHER" id="PTHR31745:SF2">
    <property type="entry name" value="SINGLE-STRANDED DNA-BINDING PROTEIN WHY1, CHLOROPLASTIC"/>
    <property type="match status" value="1"/>
</dbReference>
<keyword evidence="5" id="KW-1185">Reference proteome</keyword>
<dbReference type="InterPro" id="IPR013742">
    <property type="entry name" value="Whirly"/>
</dbReference>
<evidence type="ECO:0000256" key="2">
    <source>
        <dbReference type="ARBA" id="ARBA00022946"/>
    </source>
</evidence>
<proteinExistence type="inferred from homology"/>
<dbReference type="Gramene" id="Psat02G0362800-T1">
    <property type="protein sequence ID" value="KAI5437580.1"/>
    <property type="gene ID" value="KIW84_023628"/>
</dbReference>
<dbReference type="GO" id="GO:0003697">
    <property type="term" value="F:single-stranded DNA binding"/>
    <property type="evidence" value="ECO:0007669"/>
    <property type="project" value="InterPro"/>
</dbReference>
<name>A0A9D4YHY6_PEA</name>
<dbReference type="GO" id="GO:0006952">
    <property type="term" value="P:defense response"/>
    <property type="evidence" value="ECO:0007669"/>
    <property type="project" value="InterPro"/>
</dbReference>
<reference evidence="4 5" key="1">
    <citation type="journal article" date="2022" name="Nat. Genet.">
        <title>Improved pea reference genome and pan-genome highlight genomic features and evolutionary characteristics.</title>
        <authorList>
            <person name="Yang T."/>
            <person name="Liu R."/>
            <person name="Luo Y."/>
            <person name="Hu S."/>
            <person name="Wang D."/>
            <person name="Wang C."/>
            <person name="Pandey M.K."/>
            <person name="Ge S."/>
            <person name="Xu Q."/>
            <person name="Li N."/>
            <person name="Li G."/>
            <person name="Huang Y."/>
            <person name="Saxena R.K."/>
            <person name="Ji Y."/>
            <person name="Li M."/>
            <person name="Yan X."/>
            <person name="He Y."/>
            <person name="Liu Y."/>
            <person name="Wang X."/>
            <person name="Xiang C."/>
            <person name="Varshney R.K."/>
            <person name="Ding H."/>
            <person name="Gao S."/>
            <person name="Zong X."/>
        </authorList>
    </citation>
    <scope>NUCLEOTIDE SEQUENCE [LARGE SCALE GENOMIC DNA]</scope>
    <source>
        <strain evidence="4 5">cv. Zhongwan 6</strain>
    </source>
</reference>
<evidence type="ECO:0000313" key="5">
    <source>
        <dbReference type="Proteomes" id="UP001058974"/>
    </source>
</evidence>
<dbReference type="PANTHER" id="PTHR31745">
    <property type="entry name" value="SINGLE-STRANDED DNA-BINDING PROTEIN WHY2, MITOCHONDRIAL"/>
    <property type="match status" value="1"/>
</dbReference>
<sequence>MDLLAQSCTATATNPISVSNYSFITPRKLISSRRVAPTFCSNLPQFSFTSSHPERVQPKPILKPFPSPQPERPQPSPSPATFHKTAVVKLPARVYVGHSLYKGKAVLTVAPRPPEFTSLDSGAFKISRQGCVLLQFAPSVLPFQYDWTKKQVFSLSVGEIGILINLGAKETCEFYHDPFLGKSDEGKARKVLKVEPLHDDSGHMFNLSVVNKPENLNENIFIPVTKAEFAIFKSLFSFIMPCLLGWNAFGSSIKPEVNIASPRKEDTIDEIRSYKDSDQDVLLFVAEMLEVVDHSVVEEEVREFVYIVVEVQGVLVADSLTWSEMQAVDASAMNTGGYGLDSCS</sequence>
<keyword evidence="2" id="KW-0809">Transit peptide</keyword>
<evidence type="ECO:0000313" key="4">
    <source>
        <dbReference type="EMBL" id="KAI5437580.1"/>
    </source>
</evidence>
<feature type="compositionally biased region" description="Pro residues" evidence="3">
    <location>
        <begin position="61"/>
        <end position="78"/>
    </location>
</feature>
<evidence type="ECO:0000256" key="3">
    <source>
        <dbReference type="SAM" id="MobiDB-lite"/>
    </source>
</evidence>
<gene>
    <name evidence="4" type="ORF">KIW84_023628</name>
</gene>
<dbReference type="EMBL" id="JAMSHJ010000002">
    <property type="protein sequence ID" value="KAI5437580.1"/>
    <property type="molecule type" value="Genomic_DNA"/>
</dbReference>
<organism evidence="4 5">
    <name type="scientific">Pisum sativum</name>
    <name type="common">Garden pea</name>
    <name type="synonym">Lathyrus oleraceus</name>
    <dbReference type="NCBI Taxonomy" id="3888"/>
    <lineage>
        <taxon>Eukaryota</taxon>
        <taxon>Viridiplantae</taxon>
        <taxon>Streptophyta</taxon>
        <taxon>Embryophyta</taxon>
        <taxon>Tracheophyta</taxon>
        <taxon>Spermatophyta</taxon>
        <taxon>Magnoliopsida</taxon>
        <taxon>eudicotyledons</taxon>
        <taxon>Gunneridae</taxon>
        <taxon>Pentapetalae</taxon>
        <taxon>rosids</taxon>
        <taxon>fabids</taxon>
        <taxon>Fabales</taxon>
        <taxon>Fabaceae</taxon>
        <taxon>Papilionoideae</taxon>
        <taxon>50 kb inversion clade</taxon>
        <taxon>NPAAA clade</taxon>
        <taxon>Hologalegina</taxon>
        <taxon>IRL clade</taxon>
        <taxon>Fabeae</taxon>
        <taxon>Lathyrus</taxon>
    </lineage>
</organism>
<comment type="similarity">
    <text evidence="1">Belongs to the Whirly family.</text>
</comment>
<evidence type="ECO:0000256" key="1">
    <source>
        <dbReference type="ARBA" id="ARBA00006061"/>
    </source>
</evidence>
<dbReference type="Pfam" id="PF08536">
    <property type="entry name" value="Whirly"/>
    <property type="match status" value="1"/>
</dbReference>
<dbReference type="InterPro" id="IPR009044">
    <property type="entry name" value="ssDNA-bd_transcriptional_reg"/>
</dbReference>
<dbReference type="AlphaFoldDB" id="A0A9D4YHY6"/>
<feature type="region of interest" description="Disordered" evidence="3">
    <location>
        <begin position="49"/>
        <end position="81"/>
    </location>
</feature>
<keyword evidence="4" id="KW-0238">DNA-binding</keyword>